<dbReference type="Proteomes" id="UP001431783">
    <property type="component" value="Unassembled WGS sequence"/>
</dbReference>
<evidence type="ECO:0000313" key="3">
    <source>
        <dbReference type="Proteomes" id="UP001431783"/>
    </source>
</evidence>
<proteinExistence type="predicted"/>
<dbReference type="EMBL" id="JARQZJ010000122">
    <property type="protein sequence ID" value="KAK9888974.1"/>
    <property type="molecule type" value="Genomic_DNA"/>
</dbReference>
<feature type="region of interest" description="Disordered" evidence="1">
    <location>
        <begin position="1"/>
        <end position="23"/>
    </location>
</feature>
<accession>A0AAW1VAR9</accession>
<feature type="compositionally biased region" description="Basic and acidic residues" evidence="1">
    <location>
        <begin position="12"/>
        <end position="23"/>
    </location>
</feature>
<dbReference type="AlphaFoldDB" id="A0AAW1VAR9"/>
<organism evidence="2 3">
    <name type="scientific">Henosepilachna vigintioctopunctata</name>
    <dbReference type="NCBI Taxonomy" id="420089"/>
    <lineage>
        <taxon>Eukaryota</taxon>
        <taxon>Metazoa</taxon>
        <taxon>Ecdysozoa</taxon>
        <taxon>Arthropoda</taxon>
        <taxon>Hexapoda</taxon>
        <taxon>Insecta</taxon>
        <taxon>Pterygota</taxon>
        <taxon>Neoptera</taxon>
        <taxon>Endopterygota</taxon>
        <taxon>Coleoptera</taxon>
        <taxon>Polyphaga</taxon>
        <taxon>Cucujiformia</taxon>
        <taxon>Coccinelloidea</taxon>
        <taxon>Coccinellidae</taxon>
        <taxon>Epilachninae</taxon>
        <taxon>Epilachnini</taxon>
        <taxon>Henosepilachna</taxon>
    </lineage>
</organism>
<name>A0AAW1VAR9_9CUCU</name>
<reference evidence="2 3" key="1">
    <citation type="submission" date="2023-03" db="EMBL/GenBank/DDBJ databases">
        <title>Genome insight into feeding habits of ladybird beetles.</title>
        <authorList>
            <person name="Li H.-S."/>
            <person name="Huang Y.-H."/>
            <person name="Pang H."/>
        </authorList>
    </citation>
    <scope>NUCLEOTIDE SEQUENCE [LARGE SCALE GENOMIC DNA]</scope>
    <source>
        <strain evidence="2">SYSU_2023b</strain>
        <tissue evidence="2">Whole body</tissue>
    </source>
</reference>
<comment type="caution">
    <text evidence="2">The sequence shown here is derived from an EMBL/GenBank/DDBJ whole genome shotgun (WGS) entry which is preliminary data.</text>
</comment>
<evidence type="ECO:0000256" key="1">
    <source>
        <dbReference type="SAM" id="MobiDB-lite"/>
    </source>
</evidence>
<evidence type="ECO:0000313" key="2">
    <source>
        <dbReference type="EMBL" id="KAK9888974.1"/>
    </source>
</evidence>
<gene>
    <name evidence="2" type="ORF">WA026_004258</name>
</gene>
<sequence>MEIPPNYIRSRQQHEILKDDKQNKHAKNVYATINQNGVNTREVEREITNIPSTSRVGTEDARRLVSRKWNDVCSGVRSVSNSSKVTEPSKGKNEKELSESQITLKRSDFTWTTVDRKRKSLKKKDIICTRPNSNSNSEVIGAQRKKWIYVGRIAGNDTSEDGFKNYLSDIGERNTIDVKKLLKRDRIPPSA</sequence>
<feature type="compositionally biased region" description="Basic and acidic residues" evidence="1">
    <location>
        <begin position="87"/>
        <end position="97"/>
    </location>
</feature>
<protein>
    <submittedName>
        <fullName evidence="2">Uncharacterized protein</fullName>
    </submittedName>
</protein>
<keyword evidence="3" id="KW-1185">Reference proteome</keyword>
<feature type="region of interest" description="Disordered" evidence="1">
    <location>
        <begin position="78"/>
        <end position="97"/>
    </location>
</feature>